<name>A0A3N4HCW2_ASCIM</name>
<evidence type="ECO:0000313" key="3">
    <source>
        <dbReference type="Proteomes" id="UP000275078"/>
    </source>
</evidence>
<feature type="compositionally biased region" description="Basic and acidic residues" evidence="1">
    <location>
        <begin position="1"/>
        <end position="12"/>
    </location>
</feature>
<feature type="region of interest" description="Disordered" evidence="1">
    <location>
        <begin position="1"/>
        <end position="68"/>
    </location>
</feature>
<reference evidence="2 3" key="1">
    <citation type="journal article" date="2018" name="Nat. Ecol. Evol.">
        <title>Pezizomycetes genomes reveal the molecular basis of ectomycorrhizal truffle lifestyle.</title>
        <authorList>
            <person name="Murat C."/>
            <person name="Payen T."/>
            <person name="Noel B."/>
            <person name="Kuo A."/>
            <person name="Morin E."/>
            <person name="Chen J."/>
            <person name="Kohler A."/>
            <person name="Krizsan K."/>
            <person name="Balestrini R."/>
            <person name="Da Silva C."/>
            <person name="Montanini B."/>
            <person name="Hainaut M."/>
            <person name="Levati E."/>
            <person name="Barry K.W."/>
            <person name="Belfiori B."/>
            <person name="Cichocki N."/>
            <person name="Clum A."/>
            <person name="Dockter R.B."/>
            <person name="Fauchery L."/>
            <person name="Guy J."/>
            <person name="Iotti M."/>
            <person name="Le Tacon F."/>
            <person name="Lindquist E.A."/>
            <person name="Lipzen A."/>
            <person name="Malagnac F."/>
            <person name="Mello A."/>
            <person name="Molinier V."/>
            <person name="Miyauchi S."/>
            <person name="Poulain J."/>
            <person name="Riccioni C."/>
            <person name="Rubini A."/>
            <person name="Sitrit Y."/>
            <person name="Splivallo R."/>
            <person name="Traeger S."/>
            <person name="Wang M."/>
            <person name="Zifcakova L."/>
            <person name="Wipf D."/>
            <person name="Zambonelli A."/>
            <person name="Paolocci F."/>
            <person name="Nowrousian M."/>
            <person name="Ottonello S."/>
            <person name="Baldrian P."/>
            <person name="Spatafora J.W."/>
            <person name="Henrissat B."/>
            <person name="Nagy L.G."/>
            <person name="Aury J.M."/>
            <person name="Wincker P."/>
            <person name="Grigoriev I.V."/>
            <person name="Bonfante P."/>
            <person name="Martin F.M."/>
        </authorList>
    </citation>
    <scope>NUCLEOTIDE SEQUENCE [LARGE SCALE GENOMIC DNA]</scope>
    <source>
        <strain evidence="2 3">RN42</strain>
    </source>
</reference>
<accession>A0A3N4HCW2</accession>
<keyword evidence="3" id="KW-1185">Reference proteome</keyword>
<dbReference type="EMBL" id="ML120008">
    <property type="protein sequence ID" value="RPA70928.1"/>
    <property type="molecule type" value="Genomic_DNA"/>
</dbReference>
<proteinExistence type="predicted"/>
<feature type="compositionally biased region" description="Basic residues" evidence="1">
    <location>
        <begin position="161"/>
        <end position="171"/>
    </location>
</feature>
<sequence>MDHEEREDIEGVEREEEQEDQEMADNRVKDPASVSEAAMAAHYASLNGKRRAERAPSPPGYQPYDFAQKKRILSGAGMLSSKHANVDMPVPGGKALPSLALPQTAGHGSINSSKWASSSSRPAPAVSRPAASPTGTPAPQPRPAARPTGAPHRNHALQAHHQQHRALHHTRTFLDTTRP</sequence>
<gene>
    <name evidence="2" type="ORF">BJ508DRAFT_336609</name>
</gene>
<dbReference type="AlphaFoldDB" id="A0A3N4HCW2"/>
<feature type="region of interest" description="Disordered" evidence="1">
    <location>
        <begin position="82"/>
        <end position="179"/>
    </location>
</feature>
<organism evidence="2 3">
    <name type="scientific">Ascobolus immersus RN42</name>
    <dbReference type="NCBI Taxonomy" id="1160509"/>
    <lineage>
        <taxon>Eukaryota</taxon>
        <taxon>Fungi</taxon>
        <taxon>Dikarya</taxon>
        <taxon>Ascomycota</taxon>
        <taxon>Pezizomycotina</taxon>
        <taxon>Pezizomycetes</taxon>
        <taxon>Pezizales</taxon>
        <taxon>Ascobolaceae</taxon>
        <taxon>Ascobolus</taxon>
    </lineage>
</organism>
<evidence type="ECO:0000313" key="2">
    <source>
        <dbReference type="EMBL" id="RPA70928.1"/>
    </source>
</evidence>
<evidence type="ECO:0000256" key="1">
    <source>
        <dbReference type="SAM" id="MobiDB-lite"/>
    </source>
</evidence>
<dbReference type="Proteomes" id="UP000275078">
    <property type="component" value="Unassembled WGS sequence"/>
</dbReference>
<protein>
    <submittedName>
        <fullName evidence="2">Uncharacterized protein</fullName>
    </submittedName>
</protein>
<feature type="compositionally biased region" description="Low complexity" evidence="1">
    <location>
        <begin position="145"/>
        <end position="160"/>
    </location>
</feature>
<feature type="compositionally biased region" description="Low complexity" evidence="1">
    <location>
        <begin position="112"/>
        <end position="135"/>
    </location>
</feature>
<feature type="compositionally biased region" description="Acidic residues" evidence="1">
    <location>
        <begin position="13"/>
        <end position="23"/>
    </location>
</feature>